<dbReference type="InterPro" id="IPR046740">
    <property type="entry name" value="DUF6790"/>
</dbReference>
<keyword evidence="4" id="KW-1185">Reference proteome</keyword>
<keyword evidence="1" id="KW-1133">Transmembrane helix</keyword>
<protein>
    <submittedName>
        <fullName evidence="3">Uncharacterized protein</fullName>
    </submittedName>
</protein>
<gene>
    <name evidence="3" type="ORF">Mkiyose1413_02850</name>
    <name evidence="2" type="ORF">SRL2020028_07530</name>
</gene>
<dbReference type="AlphaFoldDB" id="A0A9P3Q449"/>
<accession>A0A9P3Q449</accession>
<name>A0A9P3Q449_9MYCO</name>
<keyword evidence="1" id="KW-0812">Transmembrane</keyword>
<evidence type="ECO:0000313" key="3">
    <source>
        <dbReference type="EMBL" id="GLD28402.1"/>
    </source>
</evidence>
<feature type="transmembrane region" description="Helical" evidence="1">
    <location>
        <begin position="88"/>
        <end position="116"/>
    </location>
</feature>
<evidence type="ECO:0000313" key="4">
    <source>
        <dbReference type="Proteomes" id="UP001064782"/>
    </source>
</evidence>
<feature type="transmembrane region" description="Helical" evidence="1">
    <location>
        <begin position="136"/>
        <end position="155"/>
    </location>
</feature>
<dbReference type="GeneID" id="83627787"/>
<sequence>MYIVVVLLQTVILPMISGALQLAVSGGDPAIVLGVWWAFWGVGTRLFVAGVSQLVNPGRTAQGILGIDDSSAELVVHELGYANLSMGLVAMLSAFAGSWGVLGSIPGAVFLGLAGLRHVARRGKNRDEVVATWTDLLVFVVVSAGAVMTFAHSAHLGW</sequence>
<dbReference type="Proteomes" id="UP001165663">
    <property type="component" value="Unassembled WGS sequence"/>
</dbReference>
<proteinExistence type="predicted"/>
<comment type="caution">
    <text evidence="3">The sequence shown here is derived from an EMBL/GenBank/DDBJ whole genome shotgun (WGS) entry which is preliminary data.</text>
</comment>
<dbReference type="RefSeq" id="WP_238304540.1">
    <property type="nucleotide sequence ID" value="NZ_BRXE01000004.1"/>
</dbReference>
<dbReference type="EMBL" id="BRZI01000001">
    <property type="protein sequence ID" value="GLD28402.1"/>
    <property type="molecule type" value="Genomic_DNA"/>
</dbReference>
<evidence type="ECO:0000313" key="2">
    <source>
        <dbReference type="EMBL" id="GLB81497.1"/>
    </source>
</evidence>
<evidence type="ECO:0000256" key="1">
    <source>
        <dbReference type="SAM" id="Phobius"/>
    </source>
</evidence>
<dbReference type="Pfam" id="PF20589">
    <property type="entry name" value="DUF6790"/>
    <property type="match status" value="1"/>
</dbReference>
<reference evidence="3" key="1">
    <citation type="submission" date="2022-08" db="EMBL/GenBank/DDBJ databases">
        <title>Mycobacterium kiyosense sp. nov., scotochromogenic slow-glowing species isolated from respiratory specimens.</title>
        <authorList>
            <person name="Fukano H."/>
            <person name="Kazumi Y."/>
            <person name="Sakagami N."/>
            <person name="Ato M."/>
            <person name="Mitarai S."/>
            <person name="Hoshino Y."/>
        </authorList>
    </citation>
    <scope>NUCLEOTIDE SEQUENCE</scope>
    <source>
        <strain evidence="3">1413</strain>
        <strain evidence="2">SRL2020-028</strain>
    </source>
</reference>
<keyword evidence="1" id="KW-0472">Membrane</keyword>
<dbReference type="Proteomes" id="UP001064782">
    <property type="component" value="Unassembled WGS sequence"/>
</dbReference>
<organism evidence="3 4">
    <name type="scientific">Mycobacterium kiyosense</name>
    <dbReference type="NCBI Taxonomy" id="2871094"/>
    <lineage>
        <taxon>Bacteria</taxon>
        <taxon>Bacillati</taxon>
        <taxon>Actinomycetota</taxon>
        <taxon>Actinomycetes</taxon>
        <taxon>Mycobacteriales</taxon>
        <taxon>Mycobacteriaceae</taxon>
        <taxon>Mycobacterium</taxon>
    </lineage>
</organism>
<dbReference type="EMBL" id="BRXE01000004">
    <property type="protein sequence ID" value="GLB81497.1"/>
    <property type="molecule type" value="Genomic_DNA"/>
</dbReference>